<feature type="compositionally biased region" description="Basic and acidic residues" evidence="3">
    <location>
        <begin position="467"/>
        <end position="479"/>
    </location>
</feature>
<feature type="region of interest" description="Disordered" evidence="3">
    <location>
        <begin position="633"/>
        <end position="692"/>
    </location>
</feature>
<keyword evidence="7" id="KW-1185">Reference proteome</keyword>
<feature type="region of interest" description="Disordered" evidence="3">
    <location>
        <begin position="421"/>
        <end position="600"/>
    </location>
</feature>
<evidence type="ECO:0000259" key="5">
    <source>
        <dbReference type="PROSITE" id="PS50287"/>
    </source>
</evidence>
<dbReference type="PROSITE" id="PS50287">
    <property type="entry name" value="SRCR_2"/>
    <property type="match status" value="1"/>
</dbReference>
<dbReference type="InterPro" id="IPR036772">
    <property type="entry name" value="SRCR-like_dom_sf"/>
</dbReference>
<dbReference type="PANTHER" id="PTHR48071">
    <property type="entry name" value="SRCR DOMAIN-CONTAINING PROTEIN"/>
    <property type="match status" value="1"/>
</dbReference>
<reference evidence="6 7" key="1">
    <citation type="submission" date="2022-01" db="EMBL/GenBank/DDBJ databases">
        <title>A high-quality chromosome-level genome assembly of rohu carp, Labeo rohita.</title>
        <authorList>
            <person name="Arick M.A. II"/>
            <person name="Hsu C.-Y."/>
            <person name="Magbanua Z."/>
            <person name="Pechanova O."/>
            <person name="Grover C."/>
            <person name="Miller E."/>
            <person name="Thrash A."/>
            <person name="Ezzel L."/>
            <person name="Alam S."/>
            <person name="Benzie J."/>
            <person name="Hamilton M."/>
            <person name="Karsi A."/>
            <person name="Lawrence M.L."/>
            <person name="Peterson D.G."/>
        </authorList>
    </citation>
    <scope>NUCLEOTIDE SEQUENCE [LARGE SCALE GENOMIC DNA]</scope>
    <source>
        <strain evidence="7">BAU-BD-2019</strain>
        <tissue evidence="6">Blood</tissue>
    </source>
</reference>
<feature type="compositionally biased region" description="Polar residues" evidence="3">
    <location>
        <begin position="649"/>
        <end position="664"/>
    </location>
</feature>
<name>A0ABQ8LX91_LABRO</name>
<keyword evidence="1 2" id="KW-1015">Disulfide bond</keyword>
<evidence type="ECO:0000256" key="3">
    <source>
        <dbReference type="SAM" id="MobiDB-lite"/>
    </source>
</evidence>
<evidence type="ECO:0000256" key="1">
    <source>
        <dbReference type="ARBA" id="ARBA00023157"/>
    </source>
</evidence>
<gene>
    <name evidence="6" type="ORF">H4Q32_017334</name>
</gene>
<dbReference type="Gene3D" id="3.10.250.10">
    <property type="entry name" value="SRCR-like domain"/>
    <property type="match status" value="1"/>
</dbReference>
<feature type="compositionally biased region" description="Polar residues" evidence="3">
    <location>
        <begin position="283"/>
        <end position="302"/>
    </location>
</feature>
<evidence type="ECO:0000313" key="6">
    <source>
        <dbReference type="EMBL" id="KAI2655020.1"/>
    </source>
</evidence>
<keyword evidence="4" id="KW-1133">Transmembrane helix</keyword>
<protein>
    <submittedName>
        <fullName evidence="6">T-cell differentiation antigen CD6</fullName>
    </submittedName>
</protein>
<evidence type="ECO:0000313" key="7">
    <source>
        <dbReference type="Proteomes" id="UP000830375"/>
    </source>
</evidence>
<feature type="compositionally biased region" description="Polar residues" evidence="3">
    <location>
        <begin position="584"/>
        <end position="600"/>
    </location>
</feature>
<dbReference type="PANTHER" id="PTHR48071:SF26">
    <property type="entry name" value="ANTIGEN WC1.1-LIKE"/>
    <property type="match status" value="1"/>
</dbReference>
<keyword evidence="4" id="KW-0472">Membrane</keyword>
<dbReference type="SUPFAM" id="SSF56487">
    <property type="entry name" value="SRCR-like"/>
    <property type="match status" value="1"/>
</dbReference>
<dbReference type="Proteomes" id="UP000830375">
    <property type="component" value="Unassembled WGS sequence"/>
</dbReference>
<evidence type="ECO:0000256" key="2">
    <source>
        <dbReference type="PROSITE-ProRule" id="PRU00196"/>
    </source>
</evidence>
<keyword evidence="4" id="KW-0812">Transmembrane</keyword>
<comment type="caution">
    <text evidence="2">Lacks conserved residue(s) required for the propagation of feature annotation.</text>
</comment>
<sequence>MHGLNGTDVRPSEIVTKHADQSDKQIELSALSLSEGCFGVPRAFYKNTTVDVTLNLLDAQEKSKLALQICERLKCGSVFNMTAAVHNGTCLADCILRDSKLHNCTTAAKGNCMNATEVICGMDSIHISEMKCNGSESNLWECSSINTTASNYCGHKEDAGVVCSESVENTDTNTTELNMTTPVVAVPTAVADTESSSGVSAAAIGCIILSIALLMVIVLNVAAYVHFKRVKGKYKHFLHSKAQLIQQYKSLRQWLSAAWGSLSLLFSSFLPTECVIHQHHSNSHTSLEEQSNSLGPRMSSNYGRKFSKRRNRSTHSSDSSSDSNYEQQNSIQPQRLHLNNSATQDVNDVDGACSGERRVHNVEINMDTIQKSDDIPLLTPLSFGAPDTLRQAVDMSDTSSTSSGEFYQNTKTDVDNILQSRVDVNDSSSTSSGEFYQNTETNTDYNVMPREEGPSLNEKSPYAALKYGDHPLPKSDKQGVDVNDSDSTSSSECYQNTEIDMDYNVMPREERPSLNEKSPYAPLNYGDNPLPNSDKQGVDVNDSDSTSSKNEESPSLPDKSLQTPHSAQMTGNTAGYGGSHIPITHTQDGNDSDSTSSEECYQNTEINDNALHHYGEESPSLPEMSFQNPQIAQMTESTDGYGDHPVPRNLSQESDNSSTASEASYVNVPPKNESEDHSAASSESDYDEPDNW</sequence>
<accession>A0ABQ8LX91</accession>
<comment type="caution">
    <text evidence="6">The sequence shown here is derived from an EMBL/GenBank/DDBJ whole genome shotgun (WGS) entry which is preliminary data.</text>
</comment>
<proteinExistence type="predicted"/>
<feature type="compositionally biased region" description="Polar residues" evidence="3">
    <location>
        <begin position="425"/>
        <end position="445"/>
    </location>
</feature>
<evidence type="ECO:0000256" key="4">
    <source>
        <dbReference type="SAM" id="Phobius"/>
    </source>
</evidence>
<feature type="domain" description="SRCR" evidence="5">
    <location>
        <begin position="26"/>
        <end position="164"/>
    </location>
</feature>
<feature type="compositionally biased region" description="Polar residues" evidence="3">
    <location>
        <begin position="324"/>
        <end position="340"/>
    </location>
</feature>
<feature type="disulfide bond" evidence="2">
    <location>
        <begin position="132"/>
        <end position="142"/>
    </location>
</feature>
<organism evidence="6 7">
    <name type="scientific">Labeo rohita</name>
    <name type="common">Indian major carp</name>
    <name type="synonym">Cyprinus rohita</name>
    <dbReference type="NCBI Taxonomy" id="84645"/>
    <lineage>
        <taxon>Eukaryota</taxon>
        <taxon>Metazoa</taxon>
        <taxon>Chordata</taxon>
        <taxon>Craniata</taxon>
        <taxon>Vertebrata</taxon>
        <taxon>Euteleostomi</taxon>
        <taxon>Actinopterygii</taxon>
        <taxon>Neopterygii</taxon>
        <taxon>Teleostei</taxon>
        <taxon>Ostariophysi</taxon>
        <taxon>Cypriniformes</taxon>
        <taxon>Cyprinidae</taxon>
        <taxon>Labeoninae</taxon>
        <taxon>Labeonini</taxon>
        <taxon>Labeo</taxon>
    </lineage>
</organism>
<dbReference type="EMBL" id="JACTAM010000016">
    <property type="protein sequence ID" value="KAI2655020.1"/>
    <property type="molecule type" value="Genomic_DNA"/>
</dbReference>
<feature type="compositionally biased region" description="Polar residues" evidence="3">
    <location>
        <begin position="560"/>
        <end position="573"/>
    </location>
</feature>
<feature type="region of interest" description="Disordered" evidence="3">
    <location>
        <begin position="282"/>
        <end position="340"/>
    </location>
</feature>
<feature type="transmembrane region" description="Helical" evidence="4">
    <location>
        <begin position="201"/>
        <end position="225"/>
    </location>
</feature>
<dbReference type="InterPro" id="IPR001190">
    <property type="entry name" value="SRCR"/>
</dbReference>